<keyword evidence="3" id="KW-1185">Reference proteome</keyword>
<accession>A0A931BJR5</accession>
<gene>
    <name evidence="2" type="ORF">I2I01_18200</name>
</gene>
<keyword evidence="1" id="KW-0472">Membrane</keyword>
<evidence type="ECO:0000313" key="3">
    <source>
        <dbReference type="Proteomes" id="UP000645610"/>
    </source>
</evidence>
<dbReference type="RefSeq" id="WP_196287929.1">
    <property type="nucleotide sequence ID" value="NZ_JADQDP010000004.1"/>
</dbReference>
<organism evidence="2 3">
    <name type="scientific">Hymenobacter properus</name>
    <dbReference type="NCBI Taxonomy" id="2791026"/>
    <lineage>
        <taxon>Bacteria</taxon>
        <taxon>Pseudomonadati</taxon>
        <taxon>Bacteroidota</taxon>
        <taxon>Cytophagia</taxon>
        <taxon>Cytophagales</taxon>
        <taxon>Hymenobacteraceae</taxon>
        <taxon>Hymenobacter</taxon>
    </lineage>
</organism>
<dbReference type="AlphaFoldDB" id="A0A931BJR5"/>
<keyword evidence="1" id="KW-0812">Transmembrane</keyword>
<dbReference type="EMBL" id="JADQDP010000004">
    <property type="protein sequence ID" value="MBF9143582.1"/>
    <property type="molecule type" value="Genomic_DNA"/>
</dbReference>
<dbReference type="Proteomes" id="UP000645610">
    <property type="component" value="Unassembled WGS sequence"/>
</dbReference>
<sequence>MEKLLLKLRLIFWPFVRLVLLVAGCYALLWAALVWALGATLGVQLEISGERQFLLLAVLGGVATLVGLRPRLHLLKSGPRGGWRSLFYYIGTITIGIAAGAAASALQEGLLQQVVLRDASEVPRYPANTAYVLRHAYLARPQTTFADEYSTIKGGSRLTIYAATPVFRSAADTARGPVLAWVSSTFSTTSNSRDDTDAKFAHFKEEIGALTRISGPENFTYLVAAAPSTGLLTAVHRSQ</sequence>
<protein>
    <submittedName>
        <fullName evidence="2">Uncharacterized protein</fullName>
    </submittedName>
</protein>
<feature type="transmembrane region" description="Helical" evidence="1">
    <location>
        <begin position="53"/>
        <end position="74"/>
    </location>
</feature>
<reference evidence="2 3" key="1">
    <citation type="submission" date="2020-11" db="EMBL/GenBank/DDBJ databases">
        <authorList>
            <person name="Kim M.K."/>
        </authorList>
    </citation>
    <scope>NUCLEOTIDE SEQUENCE [LARGE SCALE GENOMIC DNA]</scope>
    <source>
        <strain evidence="2 3">BT439</strain>
    </source>
</reference>
<proteinExistence type="predicted"/>
<evidence type="ECO:0000313" key="2">
    <source>
        <dbReference type="EMBL" id="MBF9143582.1"/>
    </source>
</evidence>
<feature type="transmembrane region" description="Helical" evidence="1">
    <location>
        <begin position="12"/>
        <end position="33"/>
    </location>
</feature>
<evidence type="ECO:0000256" key="1">
    <source>
        <dbReference type="SAM" id="Phobius"/>
    </source>
</evidence>
<feature type="transmembrane region" description="Helical" evidence="1">
    <location>
        <begin position="86"/>
        <end position="106"/>
    </location>
</feature>
<name>A0A931BJR5_9BACT</name>
<comment type="caution">
    <text evidence="2">The sequence shown here is derived from an EMBL/GenBank/DDBJ whole genome shotgun (WGS) entry which is preliminary data.</text>
</comment>
<keyword evidence="1" id="KW-1133">Transmembrane helix</keyword>